<dbReference type="Proteomes" id="UP001157974">
    <property type="component" value="Unassembled WGS sequence"/>
</dbReference>
<evidence type="ECO:0000313" key="6">
    <source>
        <dbReference type="Proteomes" id="UP001157974"/>
    </source>
</evidence>
<dbReference type="PANTHER" id="PTHR10272">
    <property type="entry name" value="PLATELET-ACTIVATING FACTOR ACETYLHYDROLASE"/>
    <property type="match status" value="1"/>
</dbReference>
<keyword evidence="6" id="KW-1185">Reference proteome</keyword>
<evidence type="ECO:0000256" key="4">
    <source>
        <dbReference type="ARBA" id="ARBA00023098"/>
    </source>
</evidence>
<keyword evidence="4" id="KW-0443">Lipid metabolism</keyword>
<dbReference type="SUPFAM" id="SSF53474">
    <property type="entry name" value="alpha/beta-Hydrolases"/>
    <property type="match status" value="1"/>
</dbReference>
<dbReference type="AlphaFoldDB" id="A0AAV8USE2"/>
<keyword evidence="2" id="KW-0378">Hydrolase</keyword>
<gene>
    <name evidence="5" type="ORF">NDN08_000542</name>
</gene>
<name>A0AAV8USE2_9RHOD</name>
<comment type="caution">
    <text evidence="5">The sequence shown here is derived from an EMBL/GenBank/DDBJ whole genome shotgun (WGS) entry which is preliminary data.</text>
</comment>
<dbReference type="GO" id="GO:0016042">
    <property type="term" value="P:lipid catabolic process"/>
    <property type="evidence" value="ECO:0007669"/>
    <property type="project" value="UniProtKB-KW"/>
</dbReference>
<dbReference type="GO" id="GO:0003847">
    <property type="term" value="F:1-alkyl-2-acetylglycerophosphocholine esterase activity"/>
    <property type="evidence" value="ECO:0007669"/>
    <property type="project" value="UniProtKB-EC"/>
</dbReference>
<protein>
    <recommendedName>
        <fullName evidence="1">1-alkyl-2-acetylglycerophosphocholine esterase</fullName>
        <ecNumber evidence="1">3.1.1.47</ecNumber>
    </recommendedName>
</protein>
<dbReference type="EMBL" id="JAMWBK010000006">
    <property type="protein sequence ID" value="KAJ8904012.1"/>
    <property type="molecule type" value="Genomic_DNA"/>
</dbReference>
<dbReference type="Gene3D" id="3.40.50.1820">
    <property type="entry name" value="alpha/beta hydrolase"/>
    <property type="match status" value="1"/>
</dbReference>
<evidence type="ECO:0000256" key="2">
    <source>
        <dbReference type="ARBA" id="ARBA00022801"/>
    </source>
</evidence>
<accession>A0AAV8USE2</accession>
<evidence type="ECO:0000313" key="5">
    <source>
        <dbReference type="EMBL" id="KAJ8904012.1"/>
    </source>
</evidence>
<evidence type="ECO:0000256" key="3">
    <source>
        <dbReference type="ARBA" id="ARBA00022963"/>
    </source>
</evidence>
<dbReference type="EC" id="3.1.1.47" evidence="1"/>
<evidence type="ECO:0000256" key="1">
    <source>
        <dbReference type="ARBA" id="ARBA00013201"/>
    </source>
</evidence>
<proteinExistence type="predicted"/>
<organism evidence="5 6">
    <name type="scientific">Rhodosorus marinus</name>
    <dbReference type="NCBI Taxonomy" id="101924"/>
    <lineage>
        <taxon>Eukaryota</taxon>
        <taxon>Rhodophyta</taxon>
        <taxon>Stylonematophyceae</taxon>
        <taxon>Stylonematales</taxon>
        <taxon>Stylonemataceae</taxon>
        <taxon>Rhodosorus</taxon>
    </lineage>
</organism>
<keyword evidence="3" id="KW-0442">Lipid degradation</keyword>
<sequence length="360" mass="38908">MLFGALGLHGETSRRTKIAMGFSEPSGPFPVGCRRTELDSIPVNAFYPCVNSGECVRASWWPQNTSSDFAHPYAAGLAAGSQLPGLAPIISSLSWVRTKCFLDAPIEASATPCRPVVFSHGLCSTKSFYSAICSEMASQGLFVLALEHSDGTACACMREDPQLSMKFQPGADAGRDAQLATRVAEMSRALSALENGFPEATFDMENSVAAGHSLGATAALVAASADSRFKTAICLDCWSPGRVAPKLKPNFNILFIRIDNPRDPMVRICQRNSQSGHRSAAFAINRSRAQHNHQTDFFLLLPKWTVRMALGRQVDDAATVLAANNRLCISFLLDELSFTASAREIVDSSQGLLMMEFPSF</sequence>
<reference evidence="5 6" key="1">
    <citation type="journal article" date="2023" name="Nat. Commun.">
        <title>Origin of minicircular mitochondrial genomes in red algae.</title>
        <authorList>
            <person name="Lee Y."/>
            <person name="Cho C.H."/>
            <person name="Lee Y.M."/>
            <person name="Park S.I."/>
            <person name="Yang J.H."/>
            <person name="West J.A."/>
            <person name="Bhattacharya D."/>
            <person name="Yoon H.S."/>
        </authorList>
    </citation>
    <scope>NUCLEOTIDE SEQUENCE [LARGE SCALE GENOMIC DNA]</scope>
    <source>
        <strain evidence="5 6">CCMP1338</strain>
        <tissue evidence="5">Whole cell</tissue>
    </source>
</reference>
<dbReference type="InterPro" id="IPR029058">
    <property type="entry name" value="AB_hydrolase_fold"/>
</dbReference>
<dbReference type="Pfam" id="PF03403">
    <property type="entry name" value="PAF-AH_p_II"/>
    <property type="match status" value="2"/>
</dbReference>
<dbReference type="PANTHER" id="PTHR10272:SF0">
    <property type="entry name" value="PLATELET-ACTIVATING FACTOR ACETYLHYDROLASE"/>
    <property type="match status" value="1"/>
</dbReference>